<evidence type="ECO:0000256" key="2">
    <source>
        <dbReference type="SAM" id="SignalP"/>
    </source>
</evidence>
<dbReference type="SUPFAM" id="SSF47616">
    <property type="entry name" value="GST C-terminal domain-like"/>
    <property type="match status" value="1"/>
</dbReference>
<dbReference type="PANTHER" id="PTHR44051:SF8">
    <property type="entry name" value="GLUTATHIONE S-TRANSFERASE GSTA"/>
    <property type="match status" value="1"/>
</dbReference>
<feature type="domain" description="GST C-terminal" evidence="4">
    <location>
        <begin position="131"/>
        <end position="259"/>
    </location>
</feature>
<name>A0A7S2YJS4_9STRA</name>
<evidence type="ECO:0000256" key="1">
    <source>
        <dbReference type="ARBA" id="ARBA00007409"/>
    </source>
</evidence>
<dbReference type="EMBL" id="HBHT01028541">
    <property type="protein sequence ID" value="CAD9979831.1"/>
    <property type="molecule type" value="Transcribed_RNA"/>
</dbReference>
<dbReference type="InterPro" id="IPR004045">
    <property type="entry name" value="Glutathione_S-Trfase_N"/>
</dbReference>
<dbReference type="SUPFAM" id="SSF52833">
    <property type="entry name" value="Thioredoxin-like"/>
    <property type="match status" value="1"/>
</dbReference>
<accession>A0A7S2YJS4</accession>
<dbReference type="Gene3D" id="1.20.1050.10">
    <property type="match status" value="1"/>
</dbReference>
<evidence type="ECO:0000259" key="3">
    <source>
        <dbReference type="PROSITE" id="PS50404"/>
    </source>
</evidence>
<dbReference type="PANTHER" id="PTHR44051">
    <property type="entry name" value="GLUTATHIONE S-TRANSFERASE-RELATED"/>
    <property type="match status" value="1"/>
</dbReference>
<organism evidence="5">
    <name type="scientific">Entomoneis paludosa</name>
    <dbReference type="NCBI Taxonomy" id="265537"/>
    <lineage>
        <taxon>Eukaryota</taxon>
        <taxon>Sar</taxon>
        <taxon>Stramenopiles</taxon>
        <taxon>Ochrophyta</taxon>
        <taxon>Bacillariophyta</taxon>
        <taxon>Bacillariophyceae</taxon>
        <taxon>Bacillariophycidae</taxon>
        <taxon>Entomoneidaceae</taxon>
        <taxon>Entomoneis</taxon>
    </lineage>
</organism>
<dbReference type="PROSITE" id="PS50405">
    <property type="entry name" value="GST_CTER"/>
    <property type="match status" value="1"/>
</dbReference>
<evidence type="ECO:0000259" key="4">
    <source>
        <dbReference type="PROSITE" id="PS50405"/>
    </source>
</evidence>
<dbReference type="InterPro" id="IPR036249">
    <property type="entry name" value="Thioredoxin-like_sf"/>
</dbReference>
<reference evidence="5" key="1">
    <citation type="submission" date="2021-01" db="EMBL/GenBank/DDBJ databases">
        <authorList>
            <person name="Corre E."/>
            <person name="Pelletier E."/>
            <person name="Niang G."/>
            <person name="Scheremetjew M."/>
            <person name="Finn R."/>
            <person name="Kale V."/>
            <person name="Holt S."/>
            <person name="Cochrane G."/>
            <person name="Meng A."/>
            <person name="Brown T."/>
            <person name="Cohen L."/>
        </authorList>
    </citation>
    <scope>NUCLEOTIDE SEQUENCE</scope>
    <source>
        <strain evidence="5">CCMP125</strain>
    </source>
</reference>
<dbReference type="AlphaFoldDB" id="A0A7S2YJS4"/>
<gene>
    <name evidence="5" type="ORF">APAL1065_LOCUS19162</name>
</gene>
<proteinExistence type="inferred from homology"/>
<dbReference type="InterPro" id="IPR036282">
    <property type="entry name" value="Glutathione-S-Trfase_C_sf"/>
</dbReference>
<evidence type="ECO:0000313" key="5">
    <source>
        <dbReference type="EMBL" id="CAD9979831.1"/>
    </source>
</evidence>
<feature type="chain" id="PRO_5030759767" description="Glutathione transferase" evidence="2">
    <location>
        <begin position="22"/>
        <end position="271"/>
    </location>
</feature>
<evidence type="ECO:0008006" key="6">
    <source>
        <dbReference type="Google" id="ProtNLM"/>
    </source>
</evidence>
<keyword evidence="2" id="KW-0732">Signal</keyword>
<dbReference type="PROSITE" id="PS50404">
    <property type="entry name" value="GST_NTER"/>
    <property type="match status" value="1"/>
</dbReference>
<dbReference type="Gene3D" id="3.40.30.10">
    <property type="entry name" value="Glutaredoxin"/>
    <property type="match status" value="1"/>
</dbReference>
<feature type="signal peptide" evidence="2">
    <location>
        <begin position="1"/>
        <end position="21"/>
    </location>
</feature>
<protein>
    <recommendedName>
        <fullName evidence="6">Glutathione transferase</fullName>
    </recommendedName>
</protein>
<sequence>MKRATVLSILWLALLSTPALSFAPSSRVLSQSVSSARGATLAMAPDDVQQQEGEGLTIYGHPGTRSPMVNWACYELGLNKVAAGDLSKNPHPFGQIPCFADGNAKDPTIVFESGAILIYLVQNYATNTDLTDAQKASIISWVTWANASLDPICFLETPDGKVYDTGLREVNNKRIAQLEALLQKQDGVLVPSAGFSIADVAVASYLLYVAQFFPKVVDHLKSTWPNIANYMKEAASRPAYAQAFGPDLQEYLVEKLSEVPDASAKKIFGMF</sequence>
<dbReference type="InterPro" id="IPR010987">
    <property type="entry name" value="Glutathione-S-Trfase_C-like"/>
</dbReference>
<comment type="similarity">
    <text evidence="1">Belongs to the GST superfamily.</text>
</comment>
<feature type="domain" description="GST N-terminal" evidence="3">
    <location>
        <begin position="24"/>
        <end position="128"/>
    </location>
</feature>